<dbReference type="NCBIfam" id="TIGR03821">
    <property type="entry name" value="EFP_modif_epmB"/>
    <property type="match status" value="1"/>
</dbReference>
<gene>
    <name evidence="17" type="primary">epmB</name>
    <name evidence="17" type="ORF">FHP88_18535</name>
</gene>
<dbReference type="CDD" id="cd01335">
    <property type="entry name" value="Radical_SAM"/>
    <property type="match status" value="1"/>
</dbReference>
<comment type="cofactor">
    <cofactor evidence="2 15">
        <name>pyridoxal 5'-phosphate</name>
        <dbReference type="ChEBI" id="CHEBI:597326"/>
    </cofactor>
</comment>
<evidence type="ECO:0000256" key="15">
    <source>
        <dbReference type="PIRSR" id="PIRSR603739-50"/>
    </source>
</evidence>
<feature type="binding site" evidence="14">
    <location>
        <position position="123"/>
    </location>
    <ligand>
        <name>[4Fe-4S] cluster</name>
        <dbReference type="ChEBI" id="CHEBI:49883"/>
        <note>4Fe-4S-S-AdoMet</note>
    </ligand>
</feature>
<comment type="catalytic activity">
    <reaction evidence="1">
        <text>L-lysine = D-beta-lysine</text>
        <dbReference type="Rhea" id="RHEA:44148"/>
        <dbReference type="ChEBI" id="CHEBI:32551"/>
        <dbReference type="ChEBI" id="CHEBI:84138"/>
    </reaction>
</comment>
<evidence type="ECO:0000256" key="11">
    <source>
        <dbReference type="ARBA" id="ARBA00023014"/>
    </source>
</evidence>
<evidence type="ECO:0000313" key="17">
    <source>
        <dbReference type="EMBL" id="TVO68569.1"/>
    </source>
</evidence>
<evidence type="ECO:0000256" key="3">
    <source>
        <dbReference type="ARBA" id="ARBA00001966"/>
    </source>
</evidence>
<dbReference type="GO" id="GO:0046872">
    <property type="term" value="F:metal ion binding"/>
    <property type="evidence" value="ECO:0007669"/>
    <property type="project" value="UniProtKB-KW"/>
</dbReference>
<evidence type="ECO:0000256" key="12">
    <source>
        <dbReference type="ARBA" id="ARBA00023235"/>
    </source>
</evidence>
<feature type="binding site" evidence="14">
    <location>
        <position position="119"/>
    </location>
    <ligand>
        <name>[4Fe-4S] cluster</name>
        <dbReference type="ChEBI" id="CHEBI:49883"/>
        <note>4Fe-4S-S-AdoMet</note>
    </ligand>
</feature>
<keyword evidence="7" id="KW-0949">S-adenosyl-L-methionine</keyword>
<dbReference type="InterPro" id="IPR022462">
    <property type="entry name" value="EpmB"/>
</dbReference>
<evidence type="ECO:0000256" key="14">
    <source>
        <dbReference type="PIRSR" id="PIRSR004911-1"/>
    </source>
</evidence>
<comment type="cofactor">
    <cofactor evidence="3">
        <name>[4Fe-4S] cluster</name>
        <dbReference type="ChEBI" id="CHEBI:49883"/>
    </cofactor>
</comment>
<evidence type="ECO:0000256" key="4">
    <source>
        <dbReference type="ARBA" id="ARBA00008703"/>
    </source>
</evidence>
<dbReference type="InterPro" id="IPR013785">
    <property type="entry name" value="Aldolase_TIM"/>
</dbReference>
<evidence type="ECO:0000256" key="7">
    <source>
        <dbReference type="ARBA" id="ARBA00022691"/>
    </source>
</evidence>
<dbReference type="Pfam" id="PF13353">
    <property type="entry name" value="Fer4_12"/>
    <property type="match status" value="1"/>
</dbReference>
<dbReference type="EMBL" id="VMNH01000034">
    <property type="protein sequence ID" value="TVO68569.1"/>
    <property type="molecule type" value="Genomic_DNA"/>
</dbReference>
<name>A0A557RTU2_9GAMM</name>
<dbReference type="InterPro" id="IPR003739">
    <property type="entry name" value="Lys_aminomutase/Glu_NH3_mut"/>
</dbReference>
<dbReference type="PANTHER" id="PTHR30538">
    <property type="entry name" value="LYSINE 2,3-AMINOMUTASE-RELATED"/>
    <property type="match status" value="1"/>
</dbReference>
<dbReference type="RefSeq" id="WP_144360642.1">
    <property type="nucleotide sequence ID" value="NZ_VMNH01000034.1"/>
</dbReference>
<dbReference type="InterPro" id="IPR058240">
    <property type="entry name" value="rSAM_sf"/>
</dbReference>
<evidence type="ECO:0000256" key="2">
    <source>
        <dbReference type="ARBA" id="ARBA00001933"/>
    </source>
</evidence>
<dbReference type="Proteomes" id="UP000316649">
    <property type="component" value="Unassembled WGS sequence"/>
</dbReference>
<feature type="domain" description="Radical SAM core" evidence="16">
    <location>
        <begin position="105"/>
        <end position="317"/>
    </location>
</feature>
<evidence type="ECO:0000256" key="6">
    <source>
        <dbReference type="ARBA" id="ARBA00022485"/>
    </source>
</evidence>
<keyword evidence="6 14" id="KW-0004">4Fe-4S</keyword>
<evidence type="ECO:0000259" key="16">
    <source>
        <dbReference type="PROSITE" id="PS51918"/>
    </source>
</evidence>
<reference evidence="17 18" key="1">
    <citation type="submission" date="2019-07" db="EMBL/GenBank/DDBJ databases">
        <title>The pathways for chlorine oxyanion respiration interact through the shared metabolite chlorate.</title>
        <authorList>
            <person name="Barnum T.P."/>
            <person name="Cheng Y."/>
            <person name="Hill K.A."/>
            <person name="Lucas L.N."/>
            <person name="Carlson H.K."/>
            <person name="Coates J.D."/>
        </authorList>
    </citation>
    <scope>NUCLEOTIDE SEQUENCE [LARGE SCALE GENOMIC DNA]</scope>
    <source>
        <strain evidence="17 18">BK-1</strain>
    </source>
</reference>
<organism evidence="17 18">
    <name type="scientific">Sedimenticola selenatireducens</name>
    <dbReference type="NCBI Taxonomy" id="191960"/>
    <lineage>
        <taxon>Bacteria</taxon>
        <taxon>Pseudomonadati</taxon>
        <taxon>Pseudomonadota</taxon>
        <taxon>Gammaproteobacteria</taxon>
        <taxon>Chromatiales</taxon>
        <taxon>Sedimenticolaceae</taxon>
        <taxon>Sedimenticola</taxon>
    </lineage>
</organism>
<evidence type="ECO:0000256" key="5">
    <source>
        <dbReference type="ARBA" id="ARBA00022363"/>
    </source>
</evidence>
<keyword evidence="9 15" id="KW-0663">Pyridoxal phosphate</keyword>
<comment type="caution">
    <text evidence="17">The sequence shown here is derived from an EMBL/GenBank/DDBJ whole genome shotgun (WGS) entry which is preliminary data.</text>
</comment>
<dbReference type="SFLD" id="SFLDF00314">
    <property type="entry name" value="L-lysine_2_3-aminomutase_(yjeK"/>
    <property type="match status" value="1"/>
</dbReference>
<dbReference type="PROSITE" id="PS51918">
    <property type="entry name" value="RADICAL_SAM"/>
    <property type="match status" value="1"/>
</dbReference>
<dbReference type="InterPro" id="IPR007197">
    <property type="entry name" value="rSAM"/>
</dbReference>
<evidence type="ECO:0000256" key="8">
    <source>
        <dbReference type="ARBA" id="ARBA00022723"/>
    </source>
</evidence>
<dbReference type="OrthoDB" id="9770937at2"/>
<keyword evidence="18" id="KW-1185">Reference proteome</keyword>
<comment type="similarity">
    <text evidence="4">Belongs to the radical SAM superfamily. KamA family.</text>
</comment>
<accession>A0A557RTU2</accession>
<keyword evidence="12" id="KW-0413">Isomerase</keyword>
<proteinExistence type="inferred from homology"/>
<dbReference type="GO" id="GO:0016853">
    <property type="term" value="F:isomerase activity"/>
    <property type="evidence" value="ECO:0007669"/>
    <property type="project" value="UniProtKB-KW"/>
</dbReference>
<dbReference type="AlphaFoldDB" id="A0A557RTU2"/>
<keyword evidence="10" id="KW-0408">Iron</keyword>
<feature type="binding site" evidence="14">
    <location>
        <position position="126"/>
    </location>
    <ligand>
        <name>[4Fe-4S] cluster</name>
        <dbReference type="ChEBI" id="CHEBI:49883"/>
        <note>4Fe-4S-S-AdoMet</note>
    </ligand>
</feature>
<dbReference type="SUPFAM" id="SSF102114">
    <property type="entry name" value="Radical SAM enzymes"/>
    <property type="match status" value="1"/>
</dbReference>
<sequence length="335" mass="37617">MIHRIEPVCQTPLWQHALATAFTDVDEFVDYLHLDKNLLPAARQAAAQFGLKVPREFAELINKADPADPILRQVLPIGAESLLSEGFSADPVGDLKTAIVPGVLHKYQGRLLLIASGSCAIHCRYCFRRHFPYQETATYRDKWQQALAYIKDAKDIHEIILSGGDPLSLSDGRLSQLVTQLEVIPHLKRLRIHTRLPVVIPARLTAELVKWMTAGRLKKILVLHINHRKEITPELTRSLTGLHQGGVTLLNQSVLLKGVNDNLTALIELSEALFEANILPYYLHMLDRVQGSAHFEVADEEALRLENSLRNNLPGYLMPKWVREHAGMAAKQPAF</sequence>
<evidence type="ECO:0000313" key="18">
    <source>
        <dbReference type="Proteomes" id="UP000316649"/>
    </source>
</evidence>
<dbReference type="SFLD" id="SFLDG01070">
    <property type="entry name" value="PLP-dependent"/>
    <property type="match status" value="1"/>
</dbReference>
<protein>
    <recommendedName>
        <fullName evidence="5">L-lysine 2,3-aminomutase</fullName>
    </recommendedName>
    <alternativeName>
        <fullName evidence="13">EF-P post-translational modification enzyme B</fullName>
    </alternativeName>
</protein>
<evidence type="ECO:0000256" key="9">
    <source>
        <dbReference type="ARBA" id="ARBA00022898"/>
    </source>
</evidence>
<feature type="modified residue" description="N6-(pyridoxal phosphate)lysine" evidence="15">
    <location>
        <position position="331"/>
    </location>
</feature>
<dbReference type="PIRSF" id="PIRSF004911">
    <property type="entry name" value="DUF160"/>
    <property type="match status" value="1"/>
</dbReference>
<dbReference type="NCBIfam" id="TIGR00238">
    <property type="entry name" value="KamA family radical SAM protein"/>
    <property type="match status" value="1"/>
</dbReference>
<evidence type="ECO:0000256" key="1">
    <source>
        <dbReference type="ARBA" id="ARBA00001352"/>
    </source>
</evidence>
<dbReference type="Gene3D" id="3.20.20.70">
    <property type="entry name" value="Aldolase class I"/>
    <property type="match status" value="1"/>
</dbReference>
<evidence type="ECO:0000256" key="13">
    <source>
        <dbReference type="ARBA" id="ARBA00030756"/>
    </source>
</evidence>
<dbReference type="PANTHER" id="PTHR30538:SF1">
    <property type="entry name" value="L-LYSINE 2,3-AMINOMUTASE"/>
    <property type="match status" value="1"/>
</dbReference>
<dbReference type="GO" id="GO:0051539">
    <property type="term" value="F:4 iron, 4 sulfur cluster binding"/>
    <property type="evidence" value="ECO:0007669"/>
    <property type="project" value="UniProtKB-KW"/>
</dbReference>
<keyword evidence="11 14" id="KW-0411">Iron-sulfur</keyword>
<dbReference type="SFLD" id="SFLDS00029">
    <property type="entry name" value="Radical_SAM"/>
    <property type="match status" value="1"/>
</dbReference>
<keyword evidence="8 14" id="KW-0479">Metal-binding</keyword>
<evidence type="ECO:0000256" key="10">
    <source>
        <dbReference type="ARBA" id="ARBA00023004"/>
    </source>
</evidence>